<dbReference type="GO" id="GO:0000967">
    <property type="term" value="P:rRNA 5'-end processing"/>
    <property type="evidence" value="ECO:0007669"/>
    <property type="project" value="UniProtKB-UniRule"/>
</dbReference>
<evidence type="ECO:0000256" key="1">
    <source>
        <dbReference type="ARBA" id="ARBA00022490"/>
    </source>
</evidence>
<evidence type="ECO:0000256" key="3">
    <source>
        <dbReference type="ARBA" id="ARBA00022722"/>
    </source>
</evidence>
<dbReference type="SUPFAM" id="SSF53098">
    <property type="entry name" value="Ribonuclease H-like"/>
    <property type="match status" value="1"/>
</dbReference>
<dbReference type="GO" id="GO:0016788">
    <property type="term" value="F:hydrolase activity, acting on ester bonds"/>
    <property type="evidence" value="ECO:0007669"/>
    <property type="project" value="UniProtKB-UniRule"/>
</dbReference>
<dbReference type="EMBL" id="UGSZ01000001">
    <property type="protein sequence ID" value="SUB57539.1"/>
    <property type="molecule type" value="Genomic_DNA"/>
</dbReference>
<sequence>MNRVLGLDVGEKWIGVAISDETFTIATPLETIERTSNKEAYDKIHDLIEKYDVKKIVVGLPKNMNNTLGPTCQMVQKFSEKLKNKFRLELVYVDERMTTLMAKDVLMEASVRRENRKKYVDKIAAAFILKTYMDSSDGGNDGKNSIL</sequence>
<organism evidence="7 8">
    <name type="scientific">Peptoniphilus lacrimalis</name>
    <dbReference type="NCBI Taxonomy" id="33031"/>
    <lineage>
        <taxon>Bacteria</taxon>
        <taxon>Bacillati</taxon>
        <taxon>Bacillota</taxon>
        <taxon>Tissierellia</taxon>
        <taxon>Tissierellales</taxon>
        <taxon>Peptoniphilaceae</taxon>
        <taxon>Peptoniphilus</taxon>
    </lineage>
</organism>
<comment type="similarity">
    <text evidence="5">Belongs to the YqgF HJR family.</text>
</comment>
<dbReference type="RefSeq" id="WP_004825457.1">
    <property type="nucleotide sequence ID" value="NZ_CAMUOS010000004.1"/>
</dbReference>
<dbReference type="CDD" id="cd16964">
    <property type="entry name" value="YqgF"/>
    <property type="match status" value="1"/>
</dbReference>
<dbReference type="GO" id="GO:0004518">
    <property type="term" value="F:nuclease activity"/>
    <property type="evidence" value="ECO:0007669"/>
    <property type="project" value="UniProtKB-KW"/>
</dbReference>
<evidence type="ECO:0000313" key="7">
    <source>
        <dbReference type="EMBL" id="SUB57539.1"/>
    </source>
</evidence>
<dbReference type="SMART" id="SM00732">
    <property type="entry name" value="YqgFc"/>
    <property type="match status" value="1"/>
</dbReference>
<dbReference type="InterPro" id="IPR037027">
    <property type="entry name" value="YqgF/RNaseH-like_dom_sf"/>
</dbReference>
<evidence type="ECO:0000256" key="2">
    <source>
        <dbReference type="ARBA" id="ARBA00022517"/>
    </source>
</evidence>
<dbReference type="HAMAP" id="MF_00651">
    <property type="entry name" value="Nuclease_YqgF"/>
    <property type="match status" value="1"/>
</dbReference>
<dbReference type="InterPro" id="IPR005227">
    <property type="entry name" value="YqgF"/>
</dbReference>
<keyword evidence="3 5" id="KW-0540">Nuclease</keyword>
<proteinExistence type="inferred from homology"/>
<dbReference type="PANTHER" id="PTHR33317:SF4">
    <property type="entry name" value="POLYNUCLEOTIDYL TRANSFERASE, RIBONUCLEASE H-LIKE SUPERFAMILY PROTEIN"/>
    <property type="match status" value="1"/>
</dbReference>
<feature type="domain" description="YqgF/RNase H-like" evidence="6">
    <location>
        <begin position="2"/>
        <end position="102"/>
    </location>
</feature>
<dbReference type="STRING" id="1122949.GCA_000378725_01120"/>
<dbReference type="InterPro" id="IPR012337">
    <property type="entry name" value="RNaseH-like_sf"/>
</dbReference>
<keyword evidence="4 5" id="KW-0378">Hydrolase</keyword>
<dbReference type="PANTHER" id="PTHR33317">
    <property type="entry name" value="POLYNUCLEOTIDYL TRANSFERASE, RIBONUCLEASE H-LIKE SUPERFAMILY PROTEIN"/>
    <property type="match status" value="1"/>
</dbReference>
<evidence type="ECO:0000313" key="8">
    <source>
        <dbReference type="Proteomes" id="UP000255517"/>
    </source>
</evidence>
<evidence type="ECO:0000256" key="5">
    <source>
        <dbReference type="HAMAP-Rule" id="MF_00651"/>
    </source>
</evidence>
<dbReference type="AlphaFoldDB" id="A0A379C604"/>
<evidence type="ECO:0000256" key="4">
    <source>
        <dbReference type="ARBA" id="ARBA00022801"/>
    </source>
</evidence>
<dbReference type="Gene3D" id="3.30.420.140">
    <property type="entry name" value="YqgF/RNase H-like domain"/>
    <property type="match status" value="1"/>
</dbReference>
<evidence type="ECO:0000259" key="6">
    <source>
        <dbReference type="SMART" id="SM00732"/>
    </source>
</evidence>
<dbReference type="EC" id="3.1.-.-" evidence="5"/>
<comment type="subcellular location">
    <subcellularLocation>
        <location evidence="5">Cytoplasm</location>
    </subcellularLocation>
</comment>
<dbReference type="Proteomes" id="UP000255517">
    <property type="component" value="Unassembled WGS sequence"/>
</dbReference>
<comment type="function">
    <text evidence="5">Could be a nuclease involved in processing of the 5'-end of pre-16S rRNA.</text>
</comment>
<keyword evidence="1 5" id="KW-0963">Cytoplasm</keyword>
<reference evidence="7 8" key="1">
    <citation type="submission" date="2018-06" db="EMBL/GenBank/DDBJ databases">
        <authorList>
            <consortium name="Pathogen Informatics"/>
            <person name="Doyle S."/>
        </authorList>
    </citation>
    <scope>NUCLEOTIDE SEQUENCE [LARGE SCALE GENOMIC DNA]</scope>
    <source>
        <strain evidence="7 8">NCTC13149</strain>
    </source>
</reference>
<dbReference type="GO" id="GO:0005829">
    <property type="term" value="C:cytosol"/>
    <property type="evidence" value="ECO:0007669"/>
    <property type="project" value="TreeGrafter"/>
</dbReference>
<accession>A0A379C604</accession>
<dbReference type="InterPro" id="IPR006641">
    <property type="entry name" value="YqgF/RNaseH-like_dom"/>
</dbReference>
<gene>
    <name evidence="7" type="primary">yrrK</name>
    <name evidence="7" type="ORF">NCTC13149_01382</name>
</gene>
<dbReference type="OrthoDB" id="9796140at2"/>
<dbReference type="NCBIfam" id="TIGR00250">
    <property type="entry name" value="RNAse_H_YqgF"/>
    <property type="match status" value="1"/>
</dbReference>
<dbReference type="Pfam" id="PF03652">
    <property type="entry name" value="RuvX"/>
    <property type="match status" value="1"/>
</dbReference>
<keyword evidence="2 5" id="KW-0690">Ribosome biogenesis</keyword>
<protein>
    <recommendedName>
        <fullName evidence="5">Putative pre-16S rRNA nuclease</fullName>
        <ecNumber evidence="5">3.1.-.-</ecNumber>
    </recommendedName>
</protein>
<name>A0A379C604_9FIRM</name>